<keyword evidence="2" id="KW-1185">Reference proteome</keyword>
<dbReference type="EMBL" id="CABITT030000007">
    <property type="protein sequence ID" value="VVB10996.1"/>
    <property type="molecule type" value="Genomic_DNA"/>
</dbReference>
<dbReference type="Proteomes" id="UP000489600">
    <property type="component" value="Unassembled WGS sequence"/>
</dbReference>
<comment type="caution">
    <text evidence="1">The sequence shown here is derived from an EMBL/GenBank/DDBJ whole genome shotgun (WGS) entry which is preliminary data.</text>
</comment>
<name>A0A565CBM2_9BRAS</name>
<proteinExistence type="predicted"/>
<evidence type="ECO:0000313" key="1">
    <source>
        <dbReference type="EMBL" id="VVB10996.1"/>
    </source>
</evidence>
<sequence length="79" mass="8947">MALNPCPEPYPAFLVRYDENRTKVLARDSKHPVLKACPWTPYTDCLVTTTAMSHPPYDLHRSVVHTHDALEDVVSLLSD</sequence>
<organism evidence="1 2">
    <name type="scientific">Arabis nemorensis</name>
    <dbReference type="NCBI Taxonomy" id="586526"/>
    <lineage>
        <taxon>Eukaryota</taxon>
        <taxon>Viridiplantae</taxon>
        <taxon>Streptophyta</taxon>
        <taxon>Embryophyta</taxon>
        <taxon>Tracheophyta</taxon>
        <taxon>Spermatophyta</taxon>
        <taxon>Magnoliopsida</taxon>
        <taxon>eudicotyledons</taxon>
        <taxon>Gunneridae</taxon>
        <taxon>Pentapetalae</taxon>
        <taxon>rosids</taxon>
        <taxon>malvids</taxon>
        <taxon>Brassicales</taxon>
        <taxon>Brassicaceae</taxon>
        <taxon>Arabideae</taxon>
        <taxon>Arabis</taxon>
    </lineage>
</organism>
<accession>A0A565CBM2</accession>
<evidence type="ECO:0000313" key="2">
    <source>
        <dbReference type="Proteomes" id="UP000489600"/>
    </source>
</evidence>
<protein>
    <submittedName>
        <fullName evidence="1">Uncharacterized protein</fullName>
    </submittedName>
</protein>
<dbReference type="AlphaFoldDB" id="A0A565CBM2"/>
<gene>
    <name evidence="1" type="ORF">ANE_LOCUS21440</name>
</gene>
<reference evidence="1" key="1">
    <citation type="submission" date="2019-07" db="EMBL/GenBank/DDBJ databases">
        <authorList>
            <person name="Dittberner H."/>
        </authorList>
    </citation>
    <scope>NUCLEOTIDE SEQUENCE [LARGE SCALE GENOMIC DNA]</scope>
</reference>